<name>A0A101UVR6_9ACTN</name>
<comment type="caution">
    <text evidence="1">The sequence shown here is derived from an EMBL/GenBank/DDBJ whole genome shotgun (WGS) entry which is preliminary data.</text>
</comment>
<reference evidence="1 2" key="1">
    <citation type="submission" date="2015-10" db="EMBL/GenBank/DDBJ databases">
        <title>Draft genome sequence of Streptomyces sp. RV15, isolated from a marine sponge.</title>
        <authorList>
            <person name="Ruckert C."/>
            <person name="Abdelmohsen U.R."/>
            <person name="Winkler A."/>
            <person name="Hentschel U."/>
            <person name="Kalinowski J."/>
            <person name="Kampfer P."/>
            <person name="Glaeser S."/>
        </authorList>
    </citation>
    <scope>NUCLEOTIDE SEQUENCE [LARGE SCALE GENOMIC DNA]</scope>
    <source>
        <strain evidence="1 2">RV15</strain>
    </source>
</reference>
<keyword evidence="2" id="KW-1185">Reference proteome</keyword>
<accession>A0A101UVR6</accession>
<evidence type="ECO:0000313" key="2">
    <source>
        <dbReference type="Proteomes" id="UP000053260"/>
    </source>
</evidence>
<protein>
    <submittedName>
        <fullName evidence="1">Uncharacterized protein</fullName>
    </submittedName>
</protein>
<gene>
    <name evidence="1" type="ORF">AQJ91_29160</name>
</gene>
<sequence length="139" mass="15485">MAHMLAEDDQVVIRLAWWERAAARRGDVRVPLAAVRRVTVEPDWWRALRGIQESGICVPGALCLGTRRHQAGKDFAAIRPGRPVVCIELWSSTPFRLLAVSARDDVEAEAAAGLFRRVAPRIDASTPWRQPLPVPDESE</sequence>
<dbReference type="RefSeq" id="WP_067027445.1">
    <property type="nucleotide sequence ID" value="NZ_KQ949095.1"/>
</dbReference>
<dbReference type="STRING" id="909626.AQJ91_29160"/>
<evidence type="ECO:0000313" key="1">
    <source>
        <dbReference type="EMBL" id="KUO17774.1"/>
    </source>
</evidence>
<dbReference type="AlphaFoldDB" id="A0A101UVR6"/>
<dbReference type="EMBL" id="LMXB01000072">
    <property type="protein sequence ID" value="KUO17774.1"/>
    <property type="molecule type" value="Genomic_DNA"/>
</dbReference>
<dbReference type="Proteomes" id="UP000053260">
    <property type="component" value="Unassembled WGS sequence"/>
</dbReference>
<dbReference type="OrthoDB" id="530515at2"/>
<proteinExistence type="predicted"/>
<organism evidence="1 2">
    <name type="scientific">Streptomyces dysideae</name>
    <dbReference type="NCBI Taxonomy" id="909626"/>
    <lineage>
        <taxon>Bacteria</taxon>
        <taxon>Bacillati</taxon>
        <taxon>Actinomycetota</taxon>
        <taxon>Actinomycetes</taxon>
        <taxon>Kitasatosporales</taxon>
        <taxon>Streptomycetaceae</taxon>
        <taxon>Streptomyces</taxon>
    </lineage>
</organism>